<organism evidence="1 2">
    <name type="scientific">Microbispora amethystogenes</name>
    <dbReference type="NCBI Taxonomy" id="1427754"/>
    <lineage>
        <taxon>Bacteria</taxon>
        <taxon>Bacillati</taxon>
        <taxon>Actinomycetota</taxon>
        <taxon>Actinomycetes</taxon>
        <taxon>Streptosporangiales</taxon>
        <taxon>Streptosporangiaceae</taxon>
        <taxon>Microbispora</taxon>
    </lineage>
</organism>
<comment type="caution">
    <text evidence="1">The sequence shown here is derived from an EMBL/GenBank/DDBJ whole genome shotgun (WGS) entry which is preliminary data.</text>
</comment>
<evidence type="ECO:0008006" key="3">
    <source>
        <dbReference type="Google" id="ProtNLM"/>
    </source>
</evidence>
<proteinExistence type="predicted"/>
<gene>
    <name evidence="1" type="ORF">Mam01_35520</name>
</gene>
<keyword evidence="2" id="KW-1185">Reference proteome</keyword>
<accession>A0ABQ4FF08</accession>
<dbReference type="RefSeq" id="WP_239101393.1">
    <property type="nucleotide sequence ID" value="NZ_BAABEJ010000013.1"/>
</dbReference>
<sequence>MDAELLPWAVRLRAERRRRLWSQKEMARRLVEAADDETRKCLPVRETIIRRIKAYEAGHNQPRDPYRLLYTRVFDISEAELFDMPQTPSRPALDDVLARLPDSDTLTSRLPRTGRRIGMSTIADLSAAVHRLRLADDMLAGGDLLQPAFRELDAATRLYREATYSENTGRALLCRIGEFAQITGWVASDAGHHEQAAKTYRLGIWAAQGAGDGTLQSNLLGSLAYQITNVGDPNEGVTLAHAAVDAAGPHAPARARALAWDRVAWAHVQVGEADAAMRALGQAGAALADHSDEDEPAYLYWVNAHELQIMEARAYTELRRPLRAVPLLTDVLHHYDATHARELALYLSWLAVALADANEPEEAARTALRMFDLSKDLASDRTVRRHRVVLDRLAPYRDVPHVREVIEQCR</sequence>
<name>A0ABQ4FF08_9ACTN</name>
<evidence type="ECO:0000313" key="1">
    <source>
        <dbReference type="EMBL" id="GIH33388.1"/>
    </source>
</evidence>
<evidence type="ECO:0000313" key="2">
    <source>
        <dbReference type="Proteomes" id="UP000651728"/>
    </source>
</evidence>
<dbReference type="InterPro" id="IPR011990">
    <property type="entry name" value="TPR-like_helical_dom_sf"/>
</dbReference>
<dbReference type="SUPFAM" id="SSF48452">
    <property type="entry name" value="TPR-like"/>
    <property type="match status" value="1"/>
</dbReference>
<reference evidence="1 2" key="1">
    <citation type="submission" date="2021-01" db="EMBL/GenBank/DDBJ databases">
        <title>Whole genome shotgun sequence of Microbispora amethystogenes NBRC 101907.</title>
        <authorList>
            <person name="Komaki H."/>
            <person name="Tamura T."/>
        </authorList>
    </citation>
    <scope>NUCLEOTIDE SEQUENCE [LARGE SCALE GENOMIC DNA]</scope>
    <source>
        <strain evidence="1 2">NBRC 101907</strain>
    </source>
</reference>
<protein>
    <recommendedName>
        <fullName evidence="3">Transcriptional regulator</fullName>
    </recommendedName>
</protein>
<dbReference type="EMBL" id="BOOB01000024">
    <property type="protein sequence ID" value="GIH33388.1"/>
    <property type="molecule type" value="Genomic_DNA"/>
</dbReference>
<dbReference type="Proteomes" id="UP000651728">
    <property type="component" value="Unassembled WGS sequence"/>
</dbReference>